<organism evidence="1 2">
    <name type="scientific">Gigaspora margarita</name>
    <dbReference type="NCBI Taxonomy" id="4874"/>
    <lineage>
        <taxon>Eukaryota</taxon>
        <taxon>Fungi</taxon>
        <taxon>Fungi incertae sedis</taxon>
        <taxon>Mucoromycota</taxon>
        <taxon>Glomeromycotina</taxon>
        <taxon>Glomeromycetes</taxon>
        <taxon>Diversisporales</taxon>
        <taxon>Gigasporaceae</taxon>
        <taxon>Gigaspora</taxon>
    </lineage>
</organism>
<dbReference type="EMBL" id="CAJVQB010071108">
    <property type="protein sequence ID" value="CAG8843052.1"/>
    <property type="molecule type" value="Genomic_DNA"/>
</dbReference>
<comment type="caution">
    <text evidence="1">The sequence shown here is derived from an EMBL/GenBank/DDBJ whole genome shotgun (WGS) entry which is preliminary data.</text>
</comment>
<evidence type="ECO:0000313" key="2">
    <source>
        <dbReference type="Proteomes" id="UP000789901"/>
    </source>
</evidence>
<dbReference type="Proteomes" id="UP000789901">
    <property type="component" value="Unassembled WGS sequence"/>
</dbReference>
<proteinExistence type="predicted"/>
<sequence>KCKNIKSNIYKMDVEFIESFLVITETYFFKEKIYKKDHIFYSV</sequence>
<evidence type="ECO:0000313" key="1">
    <source>
        <dbReference type="EMBL" id="CAG8843052.1"/>
    </source>
</evidence>
<keyword evidence="2" id="KW-1185">Reference proteome</keyword>
<name>A0ABN7WXI2_GIGMA</name>
<feature type="non-terminal residue" evidence="1">
    <location>
        <position position="1"/>
    </location>
</feature>
<protein>
    <submittedName>
        <fullName evidence="1">16718_t:CDS:1</fullName>
    </submittedName>
</protein>
<gene>
    <name evidence="1" type="ORF">GMARGA_LOCUS36328</name>
</gene>
<reference evidence="1 2" key="1">
    <citation type="submission" date="2021-06" db="EMBL/GenBank/DDBJ databases">
        <authorList>
            <person name="Kallberg Y."/>
            <person name="Tangrot J."/>
            <person name="Rosling A."/>
        </authorList>
    </citation>
    <scope>NUCLEOTIDE SEQUENCE [LARGE SCALE GENOMIC DNA]</scope>
    <source>
        <strain evidence="1 2">120-4 pot B 10/14</strain>
    </source>
</reference>
<accession>A0ABN7WXI2</accession>